<proteinExistence type="predicted"/>
<dbReference type="Proteomes" id="UP001174936">
    <property type="component" value="Unassembled WGS sequence"/>
</dbReference>
<reference evidence="1" key="1">
    <citation type="submission" date="2023-06" db="EMBL/GenBank/DDBJ databases">
        <title>Genome-scale phylogeny and comparative genomics of the fungal order Sordariales.</title>
        <authorList>
            <consortium name="Lawrence Berkeley National Laboratory"/>
            <person name="Hensen N."/>
            <person name="Bonometti L."/>
            <person name="Westerberg I."/>
            <person name="Brannstrom I.O."/>
            <person name="Guillou S."/>
            <person name="Cros-Aarteil S."/>
            <person name="Calhoun S."/>
            <person name="Haridas S."/>
            <person name="Kuo A."/>
            <person name="Mondo S."/>
            <person name="Pangilinan J."/>
            <person name="Riley R."/>
            <person name="Labutti K."/>
            <person name="Andreopoulos B."/>
            <person name="Lipzen A."/>
            <person name="Chen C."/>
            <person name="Yanf M."/>
            <person name="Daum C."/>
            <person name="Ng V."/>
            <person name="Clum A."/>
            <person name="Steindorff A."/>
            <person name="Ohm R."/>
            <person name="Martin F."/>
            <person name="Silar P."/>
            <person name="Natvig D."/>
            <person name="Lalanne C."/>
            <person name="Gautier V."/>
            <person name="Ament-Velasquez S.L."/>
            <person name="Kruys A."/>
            <person name="Hutchinson M.I."/>
            <person name="Powell A.J."/>
            <person name="Barry K."/>
            <person name="Miller A.N."/>
            <person name="Grigoriev I.V."/>
            <person name="Debuchy R."/>
            <person name="Gladieux P."/>
            <person name="Thoren M.H."/>
            <person name="Johannesson H."/>
        </authorList>
    </citation>
    <scope>NUCLEOTIDE SEQUENCE</scope>
    <source>
        <strain evidence="1">SMH2532-1</strain>
    </source>
</reference>
<organism evidence="1 2">
    <name type="scientific">Cercophora newfieldiana</name>
    <dbReference type="NCBI Taxonomy" id="92897"/>
    <lineage>
        <taxon>Eukaryota</taxon>
        <taxon>Fungi</taxon>
        <taxon>Dikarya</taxon>
        <taxon>Ascomycota</taxon>
        <taxon>Pezizomycotina</taxon>
        <taxon>Sordariomycetes</taxon>
        <taxon>Sordariomycetidae</taxon>
        <taxon>Sordariales</taxon>
        <taxon>Lasiosphaeriaceae</taxon>
        <taxon>Cercophora</taxon>
    </lineage>
</organism>
<dbReference type="EMBL" id="JAULSV010000006">
    <property type="protein sequence ID" value="KAK0640831.1"/>
    <property type="molecule type" value="Genomic_DNA"/>
</dbReference>
<keyword evidence="2" id="KW-1185">Reference proteome</keyword>
<gene>
    <name evidence="1" type="ORF">B0T16DRAFT_393219</name>
</gene>
<sequence length="104" mass="11117">MARKSACACLHGGIISGALQQLWLRTRCGEAQTSSGLAGFWSTNAGAYCCGGFCMEVEIVDGLAGDGVVYLWYLSVRVALLHGENLVRDAMMRWSFASTSAHVP</sequence>
<comment type="caution">
    <text evidence="1">The sequence shown here is derived from an EMBL/GenBank/DDBJ whole genome shotgun (WGS) entry which is preliminary data.</text>
</comment>
<evidence type="ECO:0000313" key="2">
    <source>
        <dbReference type="Proteomes" id="UP001174936"/>
    </source>
</evidence>
<dbReference type="AlphaFoldDB" id="A0AA39XV69"/>
<protein>
    <submittedName>
        <fullName evidence="1">Uncharacterized protein</fullName>
    </submittedName>
</protein>
<accession>A0AA39XV69</accession>
<evidence type="ECO:0000313" key="1">
    <source>
        <dbReference type="EMBL" id="KAK0640831.1"/>
    </source>
</evidence>
<name>A0AA39XV69_9PEZI</name>